<reference evidence="1" key="1">
    <citation type="submission" date="2014-11" db="EMBL/GenBank/DDBJ databases">
        <authorList>
            <person name="Amaro Gonzalez C."/>
        </authorList>
    </citation>
    <scope>NUCLEOTIDE SEQUENCE</scope>
</reference>
<proteinExistence type="predicted"/>
<sequence length="23" mass="2674">MLCPVYRRCSYCSHINLNTALLC</sequence>
<evidence type="ECO:0000313" key="1">
    <source>
        <dbReference type="EMBL" id="JAH41313.1"/>
    </source>
</evidence>
<reference evidence="1" key="2">
    <citation type="journal article" date="2015" name="Fish Shellfish Immunol.">
        <title>Early steps in the European eel (Anguilla anguilla)-Vibrio vulnificus interaction in the gills: Role of the RtxA13 toxin.</title>
        <authorList>
            <person name="Callol A."/>
            <person name="Pajuelo D."/>
            <person name="Ebbesson L."/>
            <person name="Teles M."/>
            <person name="MacKenzie S."/>
            <person name="Amaro C."/>
        </authorList>
    </citation>
    <scope>NUCLEOTIDE SEQUENCE</scope>
</reference>
<dbReference type="EMBL" id="GBXM01067264">
    <property type="protein sequence ID" value="JAH41313.1"/>
    <property type="molecule type" value="Transcribed_RNA"/>
</dbReference>
<organism evidence="1">
    <name type="scientific">Anguilla anguilla</name>
    <name type="common">European freshwater eel</name>
    <name type="synonym">Muraena anguilla</name>
    <dbReference type="NCBI Taxonomy" id="7936"/>
    <lineage>
        <taxon>Eukaryota</taxon>
        <taxon>Metazoa</taxon>
        <taxon>Chordata</taxon>
        <taxon>Craniata</taxon>
        <taxon>Vertebrata</taxon>
        <taxon>Euteleostomi</taxon>
        <taxon>Actinopterygii</taxon>
        <taxon>Neopterygii</taxon>
        <taxon>Teleostei</taxon>
        <taxon>Anguilliformes</taxon>
        <taxon>Anguillidae</taxon>
        <taxon>Anguilla</taxon>
    </lineage>
</organism>
<accession>A0A0E9SLF3</accession>
<dbReference type="AlphaFoldDB" id="A0A0E9SLF3"/>
<name>A0A0E9SLF3_ANGAN</name>
<protein>
    <submittedName>
        <fullName evidence="1">Uncharacterized protein</fullName>
    </submittedName>
</protein>